<dbReference type="PANTHER" id="PTHR11659:SF0">
    <property type="entry name" value="GLUTAMYL-TRNA(GLN) AMIDOTRANSFERASE SUBUNIT B, MITOCHONDRIAL"/>
    <property type="match status" value="1"/>
</dbReference>
<evidence type="ECO:0000256" key="7">
    <source>
        <dbReference type="HAMAP-Rule" id="MF_03147"/>
    </source>
</evidence>
<dbReference type="GO" id="GO:0070681">
    <property type="term" value="P:glutaminyl-tRNAGln biosynthesis via transamidation"/>
    <property type="evidence" value="ECO:0007669"/>
    <property type="project" value="UniProtKB-UniRule"/>
</dbReference>
<dbReference type="GO" id="GO:0005739">
    <property type="term" value="C:mitochondrion"/>
    <property type="evidence" value="ECO:0007669"/>
    <property type="project" value="UniProtKB-SubCell"/>
</dbReference>
<dbReference type="GO" id="GO:0005524">
    <property type="term" value="F:ATP binding"/>
    <property type="evidence" value="ECO:0007669"/>
    <property type="project" value="UniProtKB-KW"/>
</dbReference>
<evidence type="ECO:0000259" key="9">
    <source>
        <dbReference type="SMART" id="SM00845"/>
    </source>
</evidence>
<dbReference type="Pfam" id="PF02934">
    <property type="entry name" value="GatB_N"/>
    <property type="match status" value="1"/>
</dbReference>
<accession>A0A9J6DVG2</accession>
<evidence type="ECO:0000256" key="6">
    <source>
        <dbReference type="ARBA" id="ARBA00047913"/>
    </source>
</evidence>
<dbReference type="AlphaFoldDB" id="A0A9J6DVG2"/>
<dbReference type="Pfam" id="PF02637">
    <property type="entry name" value="GatB_Yqey"/>
    <property type="match status" value="1"/>
</dbReference>
<dbReference type="SUPFAM" id="SSF89095">
    <property type="entry name" value="GatB/YqeY motif"/>
    <property type="match status" value="1"/>
</dbReference>
<keyword evidence="4 7" id="KW-0067">ATP-binding</keyword>
<evidence type="ECO:0000256" key="4">
    <source>
        <dbReference type="ARBA" id="ARBA00022840"/>
    </source>
</evidence>
<evidence type="ECO:0000256" key="5">
    <source>
        <dbReference type="ARBA" id="ARBA00022917"/>
    </source>
</evidence>
<dbReference type="NCBIfam" id="NF004014">
    <property type="entry name" value="PRK05477.1-4"/>
    <property type="match status" value="1"/>
</dbReference>
<comment type="catalytic activity">
    <reaction evidence="6 7">
        <text>L-glutamyl-tRNA(Gln) + L-glutamine + ATP + H2O = L-glutaminyl-tRNA(Gln) + L-glutamate + ADP + phosphate + H(+)</text>
        <dbReference type="Rhea" id="RHEA:17521"/>
        <dbReference type="Rhea" id="RHEA-COMP:9681"/>
        <dbReference type="Rhea" id="RHEA-COMP:9684"/>
        <dbReference type="ChEBI" id="CHEBI:15377"/>
        <dbReference type="ChEBI" id="CHEBI:15378"/>
        <dbReference type="ChEBI" id="CHEBI:29985"/>
        <dbReference type="ChEBI" id="CHEBI:30616"/>
        <dbReference type="ChEBI" id="CHEBI:43474"/>
        <dbReference type="ChEBI" id="CHEBI:58359"/>
        <dbReference type="ChEBI" id="CHEBI:78520"/>
        <dbReference type="ChEBI" id="CHEBI:78521"/>
        <dbReference type="ChEBI" id="CHEBI:456216"/>
    </reaction>
</comment>
<dbReference type="EC" id="6.3.5.-" evidence="7"/>
<dbReference type="InterPro" id="IPR018027">
    <property type="entry name" value="Asn/Gln_amidotransferase"/>
</dbReference>
<dbReference type="InterPro" id="IPR006075">
    <property type="entry name" value="Asn/Gln-tRNA_Trfase_suB/E_cat"/>
</dbReference>
<dbReference type="SUPFAM" id="SSF51735">
    <property type="entry name" value="NAD(P)-binding Rossmann-fold domains"/>
    <property type="match status" value="1"/>
</dbReference>
<dbReference type="NCBIfam" id="TIGR00133">
    <property type="entry name" value="gatB"/>
    <property type="match status" value="1"/>
</dbReference>
<dbReference type="SUPFAM" id="SSF55931">
    <property type="entry name" value="Glutamine synthetase/guanido kinase"/>
    <property type="match status" value="1"/>
</dbReference>
<dbReference type="InterPro" id="IPR004413">
    <property type="entry name" value="GatB"/>
</dbReference>
<comment type="similarity">
    <text evidence="1 7">Belongs to the GatB/GatE family. GatB subfamily.</text>
</comment>
<proteinExistence type="inferred from homology"/>
<dbReference type="EMBL" id="JABSTU010000007">
    <property type="protein sequence ID" value="KAH8025696.1"/>
    <property type="molecule type" value="Genomic_DNA"/>
</dbReference>
<comment type="subunit">
    <text evidence="7">Subunit of the heterotrimeric GatCAB amidotransferase (AdT) complex, composed of A, B and C subunits.</text>
</comment>
<dbReference type="Gene3D" id="3.40.50.720">
    <property type="entry name" value="NAD(P)-binding Rossmann-like Domain"/>
    <property type="match status" value="1"/>
</dbReference>
<dbReference type="InterPro" id="IPR002347">
    <property type="entry name" value="SDR_fam"/>
</dbReference>
<protein>
    <recommendedName>
        <fullName evidence="7">Glutamyl-tRNA(Gln) amidotransferase subunit B, mitochondrial</fullName>
        <shortName evidence="7">Glu-AdT subunit B</shortName>
        <ecNumber evidence="7">6.3.5.-</ecNumber>
    </recommendedName>
</protein>
<dbReference type="PANTHER" id="PTHR11659">
    <property type="entry name" value="GLUTAMYL-TRNA GLN AMIDOTRANSFERASE SUBUNIT B MITOCHONDRIAL AND PROKARYOTIC PET112-RELATED"/>
    <property type="match status" value="1"/>
</dbReference>
<name>A0A9J6DVG2_RHIMP</name>
<dbReference type="SMART" id="SM00845">
    <property type="entry name" value="GatB_Yqey"/>
    <property type="match status" value="1"/>
</dbReference>
<evidence type="ECO:0000313" key="10">
    <source>
        <dbReference type="EMBL" id="KAH8025696.1"/>
    </source>
</evidence>
<feature type="region of interest" description="Disordered" evidence="8">
    <location>
        <begin position="553"/>
        <end position="575"/>
    </location>
</feature>
<keyword evidence="5 7" id="KW-0648">Protein biosynthesis</keyword>
<keyword evidence="11" id="KW-1185">Reference proteome</keyword>
<evidence type="ECO:0000313" key="11">
    <source>
        <dbReference type="Proteomes" id="UP000821866"/>
    </source>
</evidence>
<evidence type="ECO:0000256" key="8">
    <source>
        <dbReference type="SAM" id="MobiDB-lite"/>
    </source>
</evidence>
<dbReference type="Pfam" id="PF00106">
    <property type="entry name" value="adh_short"/>
    <property type="match status" value="1"/>
</dbReference>
<keyword evidence="2 7" id="KW-0436">Ligase</keyword>
<comment type="caution">
    <text evidence="10">The sequence shown here is derived from an EMBL/GenBank/DDBJ whole genome shotgun (WGS) entry which is preliminary data.</text>
</comment>
<dbReference type="InterPro" id="IPR017959">
    <property type="entry name" value="Asn/Gln-tRNA_amidoTrfase_suB/E"/>
</dbReference>
<organism evidence="10 11">
    <name type="scientific">Rhipicephalus microplus</name>
    <name type="common">Cattle tick</name>
    <name type="synonym">Boophilus microplus</name>
    <dbReference type="NCBI Taxonomy" id="6941"/>
    <lineage>
        <taxon>Eukaryota</taxon>
        <taxon>Metazoa</taxon>
        <taxon>Ecdysozoa</taxon>
        <taxon>Arthropoda</taxon>
        <taxon>Chelicerata</taxon>
        <taxon>Arachnida</taxon>
        <taxon>Acari</taxon>
        <taxon>Parasitiformes</taxon>
        <taxon>Ixodida</taxon>
        <taxon>Ixodoidea</taxon>
        <taxon>Ixodidae</taxon>
        <taxon>Rhipicephalinae</taxon>
        <taxon>Rhipicephalus</taxon>
        <taxon>Boophilus</taxon>
    </lineage>
</organism>
<dbReference type="InterPro" id="IPR014746">
    <property type="entry name" value="Gln_synth/guanido_kin_cat_dom"/>
</dbReference>
<evidence type="ECO:0000256" key="2">
    <source>
        <dbReference type="ARBA" id="ARBA00022598"/>
    </source>
</evidence>
<dbReference type="Proteomes" id="UP000821866">
    <property type="component" value="Unassembled WGS sequence"/>
</dbReference>
<dbReference type="InterPro" id="IPR003789">
    <property type="entry name" value="Asn/Gln_tRNA_amidoTrase-B-like"/>
</dbReference>
<keyword evidence="3 7" id="KW-0547">Nucleotide-binding</keyword>
<keyword evidence="7" id="KW-0496">Mitochondrion</keyword>
<feature type="compositionally biased region" description="Polar residues" evidence="8">
    <location>
        <begin position="561"/>
        <end position="575"/>
    </location>
</feature>
<dbReference type="VEuPathDB" id="VectorBase:LOC119170035"/>
<sequence length="836" mass="93690">MADSTNGDNCSCVETLYRVLCRCPDFELDRKTLQCALRRLVDHPFTQVKILGASSSTSAQKATRSLVQFLRTTSLSDHLQNPALYARKLKEWESVVGIEVHVQIASKSKLFSNSPYKFGAPQNSQVSPFDASIPGTLPVLNRRCVEAAVLTALALNCDIHTVSHFDRKHYFYADMPAGYQITQQRSPLATGGYLDYVVFMPGSQETYSKRATMIQLQLEQDSGKSLHDIAATRSFIDLNRAGVGLMELVFDACLKNGEEAASLVKELLATLRTLNVCSGKMEEGALRVDANVSVNRPGEPWGTRTEVKNLNSVRAVAYAVDFEIARQIELLSSGGKVVNTTMSFDSLNRCTVPMRDKEVVQDYRFMPEPNLPPLVISLHETDDQATVSVEKLRSEMPILPWQHKERLMEDHGLTPHQAQAITNEDGFLELFLKLVSFNDCEVKHIVNWLLLHLLAQLNKADITLSSSSLDAARFHELLILIQQQRISNTLAQEVLQLLVNGDTRTPTKIIEENNWWQITDIEQLTQFCQTVINENPKDGSHAGNQNVRYRNSEAEADRGSYLSQRTPPDFRGSSTPVRSINVKKYLEEAIPGSEVEILPLDLRSMSSVDNFAQEILRRNVVVDILICGAGVMFTPYQETEDGFESHLSINYLGHCLLTALLLPRLISAGTPKRMARIVNVSSCVHKVARINFDDMHGRNLYSSYFSYAQSKLAQVMFTQSLARYFRVEHMPVTVNCLHPGIVDTNLYKRVFWTPLVSGIFFKTPEEGAQTSLYAALSSDMEGVSGVYLEECAITEPAPQSKDRALQDRLRKETWACLQPWLPSASSPLSTQPFLRN</sequence>
<dbReference type="NCBIfam" id="NF004012">
    <property type="entry name" value="PRK05477.1-2"/>
    <property type="match status" value="1"/>
</dbReference>
<feature type="domain" description="Asn/Gln amidotransferase" evidence="9">
    <location>
        <begin position="429"/>
        <end position="547"/>
    </location>
</feature>
<reference evidence="10" key="1">
    <citation type="journal article" date="2020" name="Cell">
        <title>Large-Scale Comparative Analyses of Tick Genomes Elucidate Their Genetic Diversity and Vector Capacities.</title>
        <authorList>
            <consortium name="Tick Genome and Microbiome Consortium (TIGMIC)"/>
            <person name="Jia N."/>
            <person name="Wang J."/>
            <person name="Shi W."/>
            <person name="Du L."/>
            <person name="Sun Y."/>
            <person name="Zhan W."/>
            <person name="Jiang J.F."/>
            <person name="Wang Q."/>
            <person name="Zhang B."/>
            <person name="Ji P."/>
            <person name="Bell-Sakyi L."/>
            <person name="Cui X.M."/>
            <person name="Yuan T.T."/>
            <person name="Jiang B.G."/>
            <person name="Yang W.F."/>
            <person name="Lam T.T."/>
            <person name="Chang Q.C."/>
            <person name="Ding S.J."/>
            <person name="Wang X.J."/>
            <person name="Zhu J.G."/>
            <person name="Ruan X.D."/>
            <person name="Zhao L."/>
            <person name="Wei J.T."/>
            <person name="Ye R.Z."/>
            <person name="Que T.C."/>
            <person name="Du C.H."/>
            <person name="Zhou Y.H."/>
            <person name="Cheng J.X."/>
            <person name="Dai P.F."/>
            <person name="Guo W.B."/>
            <person name="Han X.H."/>
            <person name="Huang E.J."/>
            <person name="Li L.F."/>
            <person name="Wei W."/>
            <person name="Gao Y.C."/>
            <person name="Liu J.Z."/>
            <person name="Shao H.Z."/>
            <person name="Wang X."/>
            <person name="Wang C.C."/>
            <person name="Yang T.C."/>
            <person name="Huo Q.B."/>
            <person name="Li W."/>
            <person name="Chen H.Y."/>
            <person name="Chen S.E."/>
            <person name="Zhou L.G."/>
            <person name="Ni X.B."/>
            <person name="Tian J.H."/>
            <person name="Sheng Y."/>
            <person name="Liu T."/>
            <person name="Pan Y.S."/>
            <person name="Xia L.Y."/>
            <person name="Li J."/>
            <person name="Zhao F."/>
            <person name="Cao W.C."/>
        </authorList>
    </citation>
    <scope>NUCLEOTIDE SEQUENCE</scope>
    <source>
        <strain evidence="10">Rmic-2018</strain>
    </source>
</reference>
<comment type="subcellular location">
    <subcellularLocation>
        <location evidence="7">Mitochondrion</location>
    </subcellularLocation>
</comment>
<dbReference type="GO" id="GO:0032543">
    <property type="term" value="P:mitochondrial translation"/>
    <property type="evidence" value="ECO:0007669"/>
    <property type="project" value="UniProtKB-UniRule"/>
</dbReference>
<dbReference type="GO" id="GO:0050567">
    <property type="term" value="F:glutaminyl-tRNA synthase (glutamine-hydrolyzing) activity"/>
    <property type="evidence" value="ECO:0007669"/>
    <property type="project" value="UniProtKB-UniRule"/>
</dbReference>
<dbReference type="PRINTS" id="PR00081">
    <property type="entry name" value="GDHRDH"/>
</dbReference>
<comment type="function">
    <text evidence="7">Allows the formation of correctly charged Gln-tRNA(Gln) through the transamidation of misacylated Glu-tRNA(Gln) in the mitochondria. The reaction takes place in the presence of glutamine and ATP through an activated gamma-phospho-Glu-tRNA(Gln).</text>
</comment>
<evidence type="ECO:0000256" key="1">
    <source>
        <dbReference type="ARBA" id="ARBA00005306"/>
    </source>
</evidence>
<dbReference type="GO" id="GO:0030956">
    <property type="term" value="C:glutamyl-tRNA(Gln) amidotransferase complex"/>
    <property type="evidence" value="ECO:0007669"/>
    <property type="project" value="UniProtKB-UniRule"/>
</dbReference>
<dbReference type="VEuPathDB" id="VectorBase:LOC119170036"/>
<dbReference type="HAMAP" id="MF_00121">
    <property type="entry name" value="GatB"/>
    <property type="match status" value="1"/>
</dbReference>
<dbReference type="InterPro" id="IPR036291">
    <property type="entry name" value="NAD(P)-bd_dom_sf"/>
</dbReference>
<evidence type="ECO:0000256" key="3">
    <source>
        <dbReference type="ARBA" id="ARBA00022741"/>
    </source>
</evidence>
<reference evidence="10" key="2">
    <citation type="submission" date="2021-09" db="EMBL/GenBank/DDBJ databases">
        <authorList>
            <person name="Jia N."/>
            <person name="Wang J."/>
            <person name="Shi W."/>
            <person name="Du L."/>
            <person name="Sun Y."/>
            <person name="Zhan W."/>
            <person name="Jiang J."/>
            <person name="Wang Q."/>
            <person name="Zhang B."/>
            <person name="Ji P."/>
            <person name="Sakyi L.B."/>
            <person name="Cui X."/>
            <person name="Yuan T."/>
            <person name="Jiang B."/>
            <person name="Yang W."/>
            <person name="Lam T.T.-Y."/>
            <person name="Chang Q."/>
            <person name="Ding S."/>
            <person name="Wang X."/>
            <person name="Zhu J."/>
            <person name="Ruan X."/>
            <person name="Zhao L."/>
            <person name="Wei J."/>
            <person name="Que T."/>
            <person name="Du C."/>
            <person name="Cheng J."/>
            <person name="Dai P."/>
            <person name="Han X."/>
            <person name="Huang E."/>
            <person name="Gao Y."/>
            <person name="Liu J."/>
            <person name="Shao H."/>
            <person name="Ye R."/>
            <person name="Li L."/>
            <person name="Wei W."/>
            <person name="Wang X."/>
            <person name="Wang C."/>
            <person name="Huo Q."/>
            <person name="Li W."/>
            <person name="Guo W."/>
            <person name="Chen H."/>
            <person name="Chen S."/>
            <person name="Zhou L."/>
            <person name="Zhou L."/>
            <person name="Ni X."/>
            <person name="Tian J."/>
            <person name="Zhou Y."/>
            <person name="Sheng Y."/>
            <person name="Liu T."/>
            <person name="Pan Y."/>
            <person name="Xia L."/>
            <person name="Li J."/>
            <person name="Zhao F."/>
            <person name="Cao W."/>
        </authorList>
    </citation>
    <scope>NUCLEOTIDE SEQUENCE</scope>
    <source>
        <strain evidence="10">Rmic-2018</strain>
        <tissue evidence="10">Larvae</tissue>
    </source>
</reference>
<gene>
    <name evidence="10" type="ORF">HPB51_010780</name>
</gene>